<accession>F0J2H9</accession>
<dbReference type="InterPro" id="IPR010869">
    <property type="entry name" value="DUF1501"/>
</dbReference>
<dbReference type="PANTHER" id="PTHR43737">
    <property type="entry name" value="BLL7424 PROTEIN"/>
    <property type="match status" value="1"/>
</dbReference>
<proteinExistence type="predicted"/>
<dbReference type="KEGG" id="amv:ACMV_25760"/>
<reference evidence="1 2" key="1">
    <citation type="submission" date="2010-12" db="EMBL/GenBank/DDBJ databases">
        <title>Whole genome sequence of Acidiphilium multivorum AIU301.</title>
        <authorList>
            <person name="Narita-Yamada S."/>
            <person name="Nakamura S."/>
            <person name="Ito N."/>
            <person name="Takarada H."/>
            <person name="Katano Y."/>
            <person name="Nakazawa H."/>
            <person name="Hosoyama A."/>
            <person name="Yamada R."/>
            <person name="Fujita N."/>
        </authorList>
    </citation>
    <scope>NUCLEOTIDE SEQUENCE [LARGE SCALE GENOMIC DNA]</scope>
    <source>
        <strain evidence="2">DSM 11245 / JCM 8867 / AIU301</strain>
    </source>
</reference>
<sequence>MTDMNLSRRATLLGLATVATLGRTRLALAAAPTEARFVVVLLRGALDGMEAVIPHGDPDLARLRPGLVPQAASWHDLGGFYALHPALARFHTLYAAGELLAVHAIAGPYRTRSHFEAQDLLQTGVEQIGMNSGWLNRLIGELPADGDPGGIGLAAGIGTPLILRGAAPVGAYAPVGFAQPDQGLYAAIGRLNAGDPVFGPAIARGLGARRFDRTAFAAGAAPAMDDEEMMSPAGRARPADRYGFPELAARVGTLLAAAQGPRIAAFQLEGWDTHVNQMQLLPGPLGGLDRGVAALKAALGVAWAKTAVLVITEFGRTARINGTRGTDHGTATVAFLAGGAVQGGRVLATWPGLKDRQLFQNRDLAPTADLRALAKGVLAAQFGLGPQALARIFPESAAIAPMGGLLRA</sequence>
<keyword evidence="2" id="KW-1185">Reference proteome</keyword>
<dbReference type="PANTHER" id="PTHR43737:SF1">
    <property type="entry name" value="DUF1501 DOMAIN-CONTAINING PROTEIN"/>
    <property type="match status" value="1"/>
</dbReference>
<evidence type="ECO:0000313" key="1">
    <source>
        <dbReference type="EMBL" id="BAJ81923.1"/>
    </source>
</evidence>
<dbReference type="AlphaFoldDB" id="F0J2H9"/>
<gene>
    <name evidence="1" type="ordered locus">ACMV_25760</name>
</gene>
<dbReference type="EMBL" id="AP012035">
    <property type="protein sequence ID" value="BAJ81923.1"/>
    <property type="molecule type" value="Genomic_DNA"/>
</dbReference>
<name>F0J2H9_ACIMA</name>
<organism evidence="1 2">
    <name type="scientific">Acidiphilium multivorum (strain DSM 11245 / JCM 8867 / NBRC 100883 / AIU 301)</name>
    <dbReference type="NCBI Taxonomy" id="926570"/>
    <lineage>
        <taxon>Bacteria</taxon>
        <taxon>Pseudomonadati</taxon>
        <taxon>Pseudomonadota</taxon>
        <taxon>Alphaproteobacteria</taxon>
        <taxon>Acetobacterales</taxon>
        <taxon>Acidocellaceae</taxon>
        <taxon>Acidiphilium</taxon>
    </lineage>
</organism>
<evidence type="ECO:0000313" key="2">
    <source>
        <dbReference type="Proteomes" id="UP000007100"/>
    </source>
</evidence>
<dbReference type="HOGENOM" id="CLU_032896_3_1_5"/>
<protein>
    <submittedName>
        <fullName evidence="1">Uncharacterized protein</fullName>
    </submittedName>
</protein>
<dbReference type="Pfam" id="PF07394">
    <property type="entry name" value="DUF1501"/>
    <property type="match status" value="1"/>
</dbReference>
<dbReference type="Proteomes" id="UP000007100">
    <property type="component" value="Chromosome"/>
</dbReference>